<feature type="transmembrane region" description="Helical" evidence="6">
    <location>
        <begin position="550"/>
        <end position="570"/>
    </location>
</feature>
<dbReference type="SUPFAM" id="SSF144083">
    <property type="entry name" value="Magnesium transport protein CorA, transmembrane region"/>
    <property type="match status" value="1"/>
</dbReference>
<evidence type="ECO:0000313" key="8">
    <source>
        <dbReference type="Proteomes" id="UP000027238"/>
    </source>
</evidence>
<proteinExistence type="predicted"/>
<feature type="region of interest" description="Disordered" evidence="5">
    <location>
        <begin position="667"/>
        <end position="716"/>
    </location>
</feature>
<keyword evidence="2 6" id="KW-0812">Transmembrane</keyword>
<keyword evidence="4 6" id="KW-0472">Membrane</keyword>
<feature type="region of interest" description="Disordered" evidence="5">
    <location>
        <begin position="26"/>
        <end position="70"/>
    </location>
</feature>
<evidence type="ECO:0000313" key="7">
    <source>
        <dbReference type="EMBL" id="KDN70807.1"/>
    </source>
</evidence>
<dbReference type="GO" id="GO:0016020">
    <property type="term" value="C:membrane"/>
    <property type="evidence" value="ECO:0007669"/>
    <property type="project" value="UniProtKB-SubCell"/>
</dbReference>
<evidence type="ECO:0000256" key="1">
    <source>
        <dbReference type="ARBA" id="ARBA00004141"/>
    </source>
</evidence>
<feature type="transmembrane region" description="Helical" evidence="6">
    <location>
        <begin position="590"/>
        <end position="610"/>
    </location>
</feature>
<dbReference type="HOGENOM" id="CLU_006096_0_0_1"/>
<dbReference type="InterPro" id="IPR002523">
    <property type="entry name" value="MgTranspt_CorA/ZnTranspt_ZntB"/>
</dbReference>
<name>A0A066XPK2_COLSU</name>
<comment type="subcellular location">
    <subcellularLocation>
        <location evidence="1">Membrane</location>
        <topology evidence="1">Multi-pass membrane protein</topology>
    </subcellularLocation>
</comment>
<evidence type="ECO:0008006" key="9">
    <source>
        <dbReference type="Google" id="ProtNLM"/>
    </source>
</evidence>
<dbReference type="STRING" id="1173701.A0A066XPK2"/>
<evidence type="ECO:0000256" key="4">
    <source>
        <dbReference type="ARBA" id="ARBA00023136"/>
    </source>
</evidence>
<dbReference type="PANTHER" id="PTHR47685">
    <property type="entry name" value="MAGNESIUM TRANSPORT PROTEIN CORA"/>
    <property type="match status" value="1"/>
</dbReference>
<feature type="compositionally biased region" description="Basic and acidic residues" evidence="5">
    <location>
        <begin position="26"/>
        <end position="47"/>
    </location>
</feature>
<dbReference type="InterPro" id="IPR045863">
    <property type="entry name" value="CorA_TM1_TM2"/>
</dbReference>
<evidence type="ECO:0000256" key="2">
    <source>
        <dbReference type="ARBA" id="ARBA00022692"/>
    </source>
</evidence>
<sequence>MPFLHWEEDRKRDKIAKVIDQATVKNRKEREEARNNAKSQRVSERTYRNLLPAKPQRSLQTPKKVDETHSQKIRSVWEEKSFGRPDVKHARNFLEFAGGFIREGTIEDERVKDGRKVWRVAKLPCDKHGRLRTQNKLGQFLLDAARLYEAMSIYRDRKLVETFFHHDPPLHPRRTLDQSYYWTLKSTKIRDMDQVVYRGTTMDYRDIHRLKVQDDCKGQRHTWHLSNLLNRKKCESVEAPERSEPENSMGVYRWDGHWVKADDIDDIACDHCRGEIRKVSRIVMVDQLWMWILDRQTIFTSFPRRIRNARKNQIRSVFDVALIVLDECSNTFFDRTKTKDRHPQVLDIFAESIGNLQNKQTVSFQHLWHWTEGTSKIYNSKSKYENTAHLHIAPLLNINPEGKLQPEVRDIIDELDIMLHVIKEQKEVIKRFVKNVESIYDPCGTWRDEAPSPDGERDYQRSRAMPMSGLNKEKLERQKEEFMWFRKQAYDLISDAGDRIAELEGLRKSAESTSQGIKDLLDLKQQQASILQAWQSVRQADESVRQGRSVMIFTIVTIIFLPLSFMSSVFGMNNRDIGETNMSFGDQAAYMFPISASVILVSIIFAFWTYPRTLLWAAYKYAETWVLVTSGIYDVFLGLKDWKTLHMTSEDWLKSLEKSVEEMKSKVKSRRTKSAGEDCQDSHSSDETVTGNAAHENFPKSISSTDERLQSSGSYC</sequence>
<reference evidence="8" key="1">
    <citation type="journal article" date="2014" name="Genome Announc.">
        <title>Draft genome sequence of Colletotrichum sublineola, a destructive pathogen of cultivated sorghum.</title>
        <authorList>
            <person name="Baroncelli R."/>
            <person name="Sanz-Martin J.M."/>
            <person name="Rech G.E."/>
            <person name="Sukno S.A."/>
            <person name="Thon M.R."/>
        </authorList>
    </citation>
    <scope>NUCLEOTIDE SEQUENCE [LARGE SCALE GENOMIC DNA]</scope>
    <source>
        <strain evidence="8">TX430BB</strain>
    </source>
</reference>
<keyword evidence="8" id="KW-1185">Reference proteome</keyword>
<accession>A0A066XPK2</accession>
<evidence type="ECO:0000256" key="3">
    <source>
        <dbReference type="ARBA" id="ARBA00022989"/>
    </source>
</evidence>
<dbReference type="eggNOG" id="KOG4177">
    <property type="taxonomic scope" value="Eukaryota"/>
</dbReference>
<organism evidence="7 8">
    <name type="scientific">Colletotrichum sublineola</name>
    <name type="common">Sorghum anthracnose fungus</name>
    <dbReference type="NCBI Taxonomy" id="1173701"/>
    <lineage>
        <taxon>Eukaryota</taxon>
        <taxon>Fungi</taxon>
        <taxon>Dikarya</taxon>
        <taxon>Ascomycota</taxon>
        <taxon>Pezizomycotina</taxon>
        <taxon>Sordariomycetes</taxon>
        <taxon>Hypocreomycetidae</taxon>
        <taxon>Glomerellales</taxon>
        <taxon>Glomerellaceae</taxon>
        <taxon>Colletotrichum</taxon>
        <taxon>Colletotrichum graminicola species complex</taxon>
    </lineage>
</organism>
<dbReference type="AlphaFoldDB" id="A0A066XPK2"/>
<dbReference type="Pfam" id="PF01544">
    <property type="entry name" value="CorA"/>
    <property type="match status" value="1"/>
</dbReference>
<dbReference type="PANTHER" id="PTHR47685:SF1">
    <property type="entry name" value="MAGNESIUM TRANSPORT PROTEIN CORA"/>
    <property type="match status" value="1"/>
</dbReference>
<dbReference type="OrthoDB" id="341259at2759"/>
<dbReference type="GO" id="GO:0046873">
    <property type="term" value="F:metal ion transmembrane transporter activity"/>
    <property type="evidence" value="ECO:0007669"/>
    <property type="project" value="InterPro"/>
</dbReference>
<comment type="caution">
    <text evidence="7">The sequence shown here is derived from an EMBL/GenBank/DDBJ whole genome shotgun (WGS) entry which is preliminary data.</text>
</comment>
<dbReference type="EMBL" id="JMSE01000288">
    <property type="protein sequence ID" value="KDN70807.1"/>
    <property type="molecule type" value="Genomic_DNA"/>
</dbReference>
<protein>
    <recommendedName>
        <fullName evidence="9">Ankyrin repeat protein</fullName>
    </recommendedName>
</protein>
<evidence type="ECO:0000256" key="5">
    <source>
        <dbReference type="SAM" id="MobiDB-lite"/>
    </source>
</evidence>
<dbReference type="Proteomes" id="UP000027238">
    <property type="component" value="Unassembled WGS sequence"/>
</dbReference>
<gene>
    <name evidence="7" type="ORF">CSUB01_12035</name>
</gene>
<feature type="compositionally biased region" description="Polar residues" evidence="5">
    <location>
        <begin position="700"/>
        <end position="716"/>
    </location>
</feature>
<feature type="compositionally biased region" description="Basic and acidic residues" evidence="5">
    <location>
        <begin position="674"/>
        <end position="686"/>
    </location>
</feature>
<dbReference type="InterPro" id="IPR050829">
    <property type="entry name" value="CorA_MIT"/>
</dbReference>
<evidence type="ECO:0000256" key="6">
    <source>
        <dbReference type="SAM" id="Phobius"/>
    </source>
</evidence>
<keyword evidence="3 6" id="KW-1133">Transmembrane helix</keyword>
<dbReference type="Gene3D" id="1.20.58.340">
    <property type="entry name" value="Magnesium transport protein CorA, transmembrane region"/>
    <property type="match status" value="1"/>
</dbReference>